<dbReference type="RefSeq" id="WP_084374585.1">
    <property type="nucleotide sequence ID" value="NZ_FWYF01000005.1"/>
</dbReference>
<dbReference type="SUPFAM" id="SSF55729">
    <property type="entry name" value="Acyl-CoA N-acyltransferases (Nat)"/>
    <property type="match status" value="1"/>
</dbReference>
<dbReference type="PANTHER" id="PTHR43792">
    <property type="entry name" value="GNAT FAMILY, PUTATIVE (AFU_ORTHOLOGUE AFUA_3G00765)-RELATED-RELATED"/>
    <property type="match status" value="1"/>
</dbReference>
<dbReference type="GO" id="GO:0016747">
    <property type="term" value="F:acyltransferase activity, transferring groups other than amino-acyl groups"/>
    <property type="evidence" value="ECO:0007669"/>
    <property type="project" value="InterPro"/>
</dbReference>
<evidence type="ECO:0000313" key="3">
    <source>
        <dbReference type="Proteomes" id="UP000192472"/>
    </source>
</evidence>
<reference evidence="2 3" key="1">
    <citation type="submission" date="2017-04" db="EMBL/GenBank/DDBJ databases">
        <authorList>
            <person name="Afonso C.L."/>
            <person name="Miller P.J."/>
            <person name="Scott M.A."/>
            <person name="Spackman E."/>
            <person name="Goraichik I."/>
            <person name="Dimitrov K.M."/>
            <person name="Suarez D.L."/>
            <person name="Swayne D.E."/>
        </authorList>
    </citation>
    <scope>NUCLEOTIDE SEQUENCE [LARGE SCALE GENOMIC DNA]</scope>
    <source>
        <strain evidence="2 3">DSM 26133</strain>
    </source>
</reference>
<accession>A0A1W2GQV9</accession>
<feature type="domain" description="N-acetyltransferase" evidence="1">
    <location>
        <begin position="20"/>
        <end position="169"/>
    </location>
</feature>
<dbReference type="PROSITE" id="PS51186">
    <property type="entry name" value="GNAT"/>
    <property type="match status" value="1"/>
</dbReference>
<sequence>MIHNSIITTERTYLSTPDTLEFHQIRKLDSDPEIMRYITKGKPRSAQESEEWITKRRVEYKKNGFGLMPVYLKESDEFIGWAGLKFLDETSKIEVGYRFDKPYWGMGLATEITKAVVSYAREKLGIQQLVAVTDLENEASKKVLLKSGFKFLNQAFYYNTDVDYFELNF</sequence>
<proteinExistence type="predicted"/>
<protein>
    <submittedName>
        <fullName evidence="2">Protein N-acetyltransferase, RimJ/RimL family</fullName>
    </submittedName>
</protein>
<dbReference type="PANTHER" id="PTHR43792:SF1">
    <property type="entry name" value="N-ACETYLTRANSFERASE DOMAIN-CONTAINING PROTEIN"/>
    <property type="match status" value="1"/>
</dbReference>
<dbReference type="AlphaFoldDB" id="A0A1W2GQV9"/>
<name>A0A1W2GQV9_REIFA</name>
<organism evidence="2 3">
    <name type="scientific">Reichenbachiella faecimaris</name>
    <dbReference type="NCBI Taxonomy" id="692418"/>
    <lineage>
        <taxon>Bacteria</taxon>
        <taxon>Pseudomonadati</taxon>
        <taxon>Bacteroidota</taxon>
        <taxon>Cytophagia</taxon>
        <taxon>Cytophagales</taxon>
        <taxon>Reichenbachiellaceae</taxon>
        <taxon>Reichenbachiella</taxon>
    </lineage>
</organism>
<keyword evidence="3" id="KW-1185">Reference proteome</keyword>
<dbReference type="InterPro" id="IPR000182">
    <property type="entry name" value="GNAT_dom"/>
</dbReference>
<dbReference type="Proteomes" id="UP000192472">
    <property type="component" value="Unassembled WGS sequence"/>
</dbReference>
<evidence type="ECO:0000313" key="2">
    <source>
        <dbReference type="EMBL" id="SMD38944.1"/>
    </source>
</evidence>
<dbReference type="InterPro" id="IPR051531">
    <property type="entry name" value="N-acetyltransferase"/>
</dbReference>
<dbReference type="EMBL" id="FWYF01000005">
    <property type="protein sequence ID" value="SMD38944.1"/>
    <property type="molecule type" value="Genomic_DNA"/>
</dbReference>
<dbReference type="Pfam" id="PF13302">
    <property type="entry name" value="Acetyltransf_3"/>
    <property type="match status" value="1"/>
</dbReference>
<dbReference type="InterPro" id="IPR016181">
    <property type="entry name" value="Acyl_CoA_acyltransferase"/>
</dbReference>
<evidence type="ECO:0000259" key="1">
    <source>
        <dbReference type="PROSITE" id="PS51186"/>
    </source>
</evidence>
<dbReference type="STRING" id="692418.SAMN04488029_3955"/>
<dbReference type="Gene3D" id="3.40.630.30">
    <property type="match status" value="1"/>
</dbReference>
<gene>
    <name evidence="2" type="ORF">SAMN04488029_3955</name>
</gene>
<keyword evidence="2" id="KW-0808">Transferase</keyword>
<dbReference type="OrthoDB" id="9788916at2"/>